<keyword evidence="3" id="KW-1185">Reference proteome</keyword>
<dbReference type="AlphaFoldDB" id="A0A1X2GR63"/>
<name>A0A1X2GR63_9FUNG</name>
<feature type="region of interest" description="Disordered" evidence="1">
    <location>
        <begin position="1"/>
        <end position="21"/>
    </location>
</feature>
<dbReference type="EMBL" id="MCGT01000005">
    <property type="protein sequence ID" value="ORX59548.1"/>
    <property type="molecule type" value="Genomic_DNA"/>
</dbReference>
<protein>
    <recommendedName>
        <fullName evidence="4">Lipid droplet-associated perilipin protein</fullName>
    </recommendedName>
</protein>
<proteinExistence type="predicted"/>
<dbReference type="STRING" id="101127.A0A1X2GR63"/>
<dbReference type="Proteomes" id="UP000242146">
    <property type="component" value="Unassembled WGS sequence"/>
</dbReference>
<comment type="caution">
    <text evidence="2">The sequence shown here is derived from an EMBL/GenBank/DDBJ whole genome shotgun (WGS) entry which is preliminary data.</text>
</comment>
<accession>A0A1X2GR63</accession>
<reference evidence="2 3" key="1">
    <citation type="submission" date="2016-07" db="EMBL/GenBank/DDBJ databases">
        <title>Pervasive Adenine N6-methylation of Active Genes in Fungi.</title>
        <authorList>
            <consortium name="DOE Joint Genome Institute"/>
            <person name="Mondo S.J."/>
            <person name="Dannebaum R.O."/>
            <person name="Kuo R.C."/>
            <person name="Labutti K."/>
            <person name="Haridas S."/>
            <person name="Kuo A."/>
            <person name="Salamov A."/>
            <person name="Ahrendt S.R."/>
            <person name="Lipzen A."/>
            <person name="Sullivan W."/>
            <person name="Andreopoulos W.B."/>
            <person name="Clum A."/>
            <person name="Lindquist E."/>
            <person name="Daum C."/>
            <person name="Ramamoorthy G.K."/>
            <person name="Gryganskyi A."/>
            <person name="Culley D."/>
            <person name="Magnuson J.K."/>
            <person name="James T.Y."/>
            <person name="O'Malley M.A."/>
            <person name="Stajich J.E."/>
            <person name="Spatafora J.W."/>
            <person name="Visel A."/>
            <person name="Grigoriev I.V."/>
        </authorList>
    </citation>
    <scope>NUCLEOTIDE SEQUENCE [LARGE SCALE GENOMIC DNA]</scope>
    <source>
        <strain evidence="2 3">NRRL 3301</strain>
    </source>
</reference>
<evidence type="ECO:0000313" key="2">
    <source>
        <dbReference type="EMBL" id="ORX59548.1"/>
    </source>
</evidence>
<evidence type="ECO:0000313" key="3">
    <source>
        <dbReference type="Proteomes" id="UP000242146"/>
    </source>
</evidence>
<organism evidence="2 3">
    <name type="scientific">Hesseltinella vesiculosa</name>
    <dbReference type="NCBI Taxonomy" id="101127"/>
    <lineage>
        <taxon>Eukaryota</taxon>
        <taxon>Fungi</taxon>
        <taxon>Fungi incertae sedis</taxon>
        <taxon>Mucoromycota</taxon>
        <taxon>Mucoromycotina</taxon>
        <taxon>Mucoromycetes</taxon>
        <taxon>Mucorales</taxon>
        <taxon>Cunninghamellaceae</taxon>
        <taxon>Hesseltinella</taxon>
    </lineage>
</organism>
<sequence length="371" mass="41108">MSEEKPVTNDTNEPIIDTTPVETTPIDNEATFWTRVSSFPLVQDASQKVQDLANQNSISRYALEQAGSTLNRASSLATPYTETYMKKADALGCRSLDMLEQRFPVVKTPTEDLIQAVKQSPQQVLAPVNKTMLTAAGNLETLVDKLLPPATTDDKRQEQVETVATAKFYSLANSVKDRLQVRVTQQLDQIPRNTSDITRLAETNQLLKDTVDHIQNINTQLQQWVVVSRNTAGTRVQGLKDNIKGGYEATQQATNQRLYDLTVELFHHLDSASVFLKEHSVKLPAPVQTHLSPLAKFASGEYDIIRTEALKEDVAPLQKATNILQLSHEYIVPFLQTSVEGIQQQLQHYASLPINAVKPAATPAVPEPTTA</sequence>
<gene>
    <name evidence="2" type="ORF">DM01DRAFT_1405074</name>
</gene>
<evidence type="ECO:0000256" key="1">
    <source>
        <dbReference type="SAM" id="MobiDB-lite"/>
    </source>
</evidence>
<evidence type="ECO:0008006" key="4">
    <source>
        <dbReference type="Google" id="ProtNLM"/>
    </source>
</evidence>
<dbReference type="OrthoDB" id="376826at2759"/>